<evidence type="ECO:0000313" key="3">
    <source>
        <dbReference type="Proteomes" id="UP000777438"/>
    </source>
</evidence>
<dbReference type="Proteomes" id="UP000777438">
    <property type="component" value="Unassembled WGS sequence"/>
</dbReference>
<accession>A0A9P8W1J6</accession>
<organism evidence="2 3">
    <name type="scientific">Thelonectria olida</name>
    <dbReference type="NCBI Taxonomy" id="1576542"/>
    <lineage>
        <taxon>Eukaryota</taxon>
        <taxon>Fungi</taxon>
        <taxon>Dikarya</taxon>
        <taxon>Ascomycota</taxon>
        <taxon>Pezizomycotina</taxon>
        <taxon>Sordariomycetes</taxon>
        <taxon>Hypocreomycetidae</taxon>
        <taxon>Hypocreales</taxon>
        <taxon>Nectriaceae</taxon>
        <taxon>Thelonectria</taxon>
    </lineage>
</organism>
<feature type="coiled-coil region" evidence="1">
    <location>
        <begin position="139"/>
        <end position="179"/>
    </location>
</feature>
<dbReference type="OrthoDB" id="5235605at2759"/>
<proteinExistence type="predicted"/>
<gene>
    <name evidence="2" type="ORF">B0T10DRAFT_492394</name>
</gene>
<reference evidence="2 3" key="1">
    <citation type="journal article" date="2021" name="Nat. Commun.">
        <title>Genetic determinants of endophytism in the Arabidopsis root mycobiome.</title>
        <authorList>
            <person name="Mesny F."/>
            <person name="Miyauchi S."/>
            <person name="Thiergart T."/>
            <person name="Pickel B."/>
            <person name="Atanasova L."/>
            <person name="Karlsson M."/>
            <person name="Huettel B."/>
            <person name="Barry K.W."/>
            <person name="Haridas S."/>
            <person name="Chen C."/>
            <person name="Bauer D."/>
            <person name="Andreopoulos W."/>
            <person name="Pangilinan J."/>
            <person name="LaButti K."/>
            <person name="Riley R."/>
            <person name="Lipzen A."/>
            <person name="Clum A."/>
            <person name="Drula E."/>
            <person name="Henrissat B."/>
            <person name="Kohler A."/>
            <person name="Grigoriev I.V."/>
            <person name="Martin F.M."/>
            <person name="Hacquard S."/>
        </authorList>
    </citation>
    <scope>NUCLEOTIDE SEQUENCE [LARGE SCALE GENOMIC DNA]</scope>
    <source>
        <strain evidence="2 3">MPI-CAGE-CH-0241</strain>
    </source>
</reference>
<keyword evidence="1" id="KW-0175">Coiled coil</keyword>
<dbReference type="AlphaFoldDB" id="A0A9P8W1J6"/>
<name>A0A9P8W1J6_9HYPO</name>
<keyword evidence="3" id="KW-1185">Reference proteome</keyword>
<evidence type="ECO:0000256" key="1">
    <source>
        <dbReference type="SAM" id="Coils"/>
    </source>
</evidence>
<comment type="caution">
    <text evidence="2">The sequence shown here is derived from an EMBL/GenBank/DDBJ whole genome shotgun (WGS) entry which is preliminary data.</text>
</comment>
<protein>
    <submittedName>
        <fullName evidence="2">Uncharacterized protein</fullName>
    </submittedName>
</protein>
<dbReference type="EMBL" id="JAGPYM010000018">
    <property type="protein sequence ID" value="KAH6885306.1"/>
    <property type="molecule type" value="Genomic_DNA"/>
</dbReference>
<evidence type="ECO:0000313" key="2">
    <source>
        <dbReference type="EMBL" id="KAH6885306.1"/>
    </source>
</evidence>
<sequence length="242" mass="27899">MSHDDAFAMCFMLYAAYDEDLNPRTEMPPSVAAMVDTNPGLTKTLERYRDTAVIKFPNLSTMETFMTLKEGETILLQRQLDEMDQLCETAKDLTRYLAQETKKFKTHSTEWNSMQQQIKRAFLRIETTKHAKRILPALVDRAERVRQDIEKKLEQGRQREREIKRLQELHKERTALVQQLESYDVCLGGVVPASGAYARIQEETKIVTDQLRAFDAEHPGLEAAPGEDYGEMLQVVLRDTAE</sequence>